<organism evidence="2 4">
    <name type="scientific">Pandoraea pulmonicola</name>
    <dbReference type="NCBI Taxonomy" id="93221"/>
    <lineage>
        <taxon>Bacteria</taxon>
        <taxon>Pseudomonadati</taxon>
        <taxon>Pseudomonadota</taxon>
        <taxon>Betaproteobacteria</taxon>
        <taxon>Burkholderiales</taxon>
        <taxon>Burkholderiaceae</taxon>
        <taxon>Pandoraea</taxon>
    </lineage>
</organism>
<sequence>MEVTDGTQTQAVEQLRNLWLTNRDTNTRQVIEEVVCHRREAEQREPLLVDLERLYVAIHQSWREAVGDKLIALECMKSRFSNLCLLRGELPGIPGAPPR</sequence>
<proteinExistence type="predicted"/>
<gene>
    <name evidence="2" type="ORF">NCTC13159_04681</name>
    <name evidence="1" type="ORF">RO07_23195</name>
</gene>
<dbReference type="Proteomes" id="UP000035086">
    <property type="component" value="Chromosome"/>
</dbReference>
<dbReference type="EMBL" id="UGSJ01000001">
    <property type="protein sequence ID" value="SUA93128.1"/>
    <property type="molecule type" value="Genomic_DNA"/>
</dbReference>
<dbReference type="RefSeq" id="WP_039411810.1">
    <property type="nucleotide sequence ID" value="NZ_CP010310.2"/>
</dbReference>
<reference evidence="1" key="2">
    <citation type="submission" date="2016-11" db="EMBL/GenBank/DDBJ databases">
        <title>Complete Genome Sequencing of Pandoraea pulmonicola DSM 16583.</title>
        <authorList>
            <person name="Chan K.-G."/>
        </authorList>
    </citation>
    <scope>NUCLEOTIDE SEQUENCE</scope>
    <source>
        <strain evidence="1">DSM 16583</strain>
    </source>
</reference>
<evidence type="ECO:0000313" key="1">
    <source>
        <dbReference type="EMBL" id="AJC22644.1"/>
    </source>
</evidence>
<protein>
    <submittedName>
        <fullName evidence="2">Uncharacterized protein</fullName>
    </submittedName>
</protein>
<evidence type="ECO:0000313" key="2">
    <source>
        <dbReference type="EMBL" id="SUA93128.1"/>
    </source>
</evidence>
<keyword evidence="3" id="KW-1185">Reference proteome</keyword>
<accession>A0AAJ5D2S0</accession>
<reference evidence="2 4" key="3">
    <citation type="submission" date="2018-06" db="EMBL/GenBank/DDBJ databases">
        <authorList>
            <consortium name="Pathogen Informatics"/>
            <person name="Doyle S."/>
        </authorList>
    </citation>
    <scope>NUCLEOTIDE SEQUENCE [LARGE SCALE GENOMIC DNA]</scope>
    <source>
        <strain evidence="2 4">NCTC13159</strain>
    </source>
</reference>
<dbReference type="KEGG" id="ppul:RO07_23195"/>
<dbReference type="AlphaFoldDB" id="A0AAJ5D2S0"/>
<dbReference type="Proteomes" id="UP000254589">
    <property type="component" value="Unassembled WGS sequence"/>
</dbReference>
<evidence type="ECO:0000313" key="3">
    <source>
        <dbReference type="Proteomes" id="UP000035086"/>
    </source>
</evidence>
<dbReference type="EMBL" id="CP010310">
    <property type="protein sequence ID" value="AJC22644.1"/>
    <property type="molecule type" value="Genomic_DNA"/>
</dbReference>
<reference evidence="3" key="1">
    <citation type="submission" date="2014-12" db="EMBL/GenBank/DDBJ databases">
        <title>Complete Genome Sequencing of Pandoraea pulmonicola DSM 16583.</title>
        <authorList>
            <person name="Chan K.-G."/>
        </authorList>
    </citation>
    <scope>NUCLEOTIDE SEQUENCE [LARGE SCALE GENOMIC DNA]</scope>
    <source>
        <strain evidence="3">DSM 16583</strain>
    </source>
</reference>
<evidence type="ECO:0000313" key="4">
    <source>
        <dbReference type="Proteomes" id="UP000254589"/>
    </source>
</evidence>
<name>A0AAJ5D2S0_PANPU</name>